<accession>A0ABP9QUX1</accession>
<dbReference type="Proteomes" id="UP001500547">
    <property type="component" value="Unassembled WGS sequence"/>
</dbReference>
<dbReference type="Gene3D" id="1.10.357.10">
    <property type="entry name" value="Tetracycline Repressor, domain 2"/>
    <property type="match status" value="1"/>
</dbReference>
<protein>
    <submittedName>
        <fullName evidence="7">TetR family transcriptional regulator</fullName>
    </submittedName>
</protein>
<evidence type="ECO:0000313" key="8">
    <source>
        <dbReference type="Proteomes" id="UP001500547"/>
    </source>
</evidence>
<dbReference type="PROSITE" id="PS01081">
    <property type="entry name" value="HTH_TETR_1"/>
    <property type="match status" value="1"/>
</dbReference>
<dbReference type="PANTHER" id="PTHR30055:SF240">
    <property type="entry name" value="HTH-TYPE TRANSCRIPTIONAL REGULATOR ACRR"/>
    <property type="match status" value="1"/>
</dbReference>
<evidence type="ECO:0000313" key="7">
    <source>
        <dbReference type="EMBL" id="GAA5168010.1"/>
    </source>
</evidence>
<dbReference type="InterPro" id="IPR001647">
    <property type="entry name" value="HTH_TetR"/>
</dbReference>
<dbReference type="RefSeq" id="WP_345533651.1">
    <property type="nucleotide sequence ID" value="NZ_BAABLD010000010.1"/>
</dbReference>
<dbReference type="InterPro" id="IPR009057">
    <property type="entry name" value="Homeodomain-like_sf"/>
</dbReference>
<keyword evidence="3 5" id="KW-0238">DNA-binding</keyword>
<feature type="DNA-binding region" description="H-T-H motif" evidence="5">
    <location>
        <begin position="33"/>
        <end position="52"/>
    </location>
</feature>
<evidence type="ECO:0000256" key="4">
    <source>
        <dbReference type="ARBA" id="ARBA00023163"/>
    </source>
</evidence>
<dbReference type="SUPFAM" id="SSF46689">
    <property type="entry name" value="Homeodomain-like"/>
    <property type="match status" value="1"/>
</dbReference>
<evidence type="ECO:0000259" key="6">
    <source>
        <dbReference type="PROSITE" id="PS50977"/>
    </source>
</evidence>
<reference evidence="8" key="1">
    <citation type="journal article" date="2019" name="Int. J. Syst. Evol. Microbiol.">
        <title>The Global Catalogue of Microorganisms (GCM) 10K type strain sequencing project: providing services to taxonomists for standard genome sequencing and annotation.</title>
        <authorList>
            <consortium name="The Broad Institute Genomics Platform"/>
            <consortium name="The Broad Institute Genome Sequencing Center for Infectious Disease"/>
            <person name="Wu L."/>
            <person name="Ma J."/>
        </authorList>
    </citation>
    <scope>NUCLEOTIDE SEQUENCE [LARGE SCALE GENOMIC DNA]</scope>
    <source>
        <strain evidence="8">JCM 18715</strain>
    </source>
</reference>
<evidence type="ECO:0000256" key="1">
    <source>
        <dbReference type="ARBA" id="ARBA00022491"/>
    </source>
</evidence>
<proteinExistence type="predicted"/>
<keyword evidence="8" id="KW-1185">Reference proteome</keyword>
<dbReference type="InterPro" id="IPR013572">
    <property type="entry name" value="Tscrpt_reg_MAATS_C"/>
</dbReference>
<feature type="domain" description="HTH tetR-type" evidence="6">
    <location>
        <begin position="10"/>
        <end position="70"/>
    </location>
</feature>
<keyword evidence="4" id="KW-0804">Transcription</keyword>
<dbReference type="EMBL" id="BAABLD010000010">
    <property type="protein sequence ID" value="GAA5168010.1"/>
    <property type="molecule type" value="Genomic_DNA"/>
</dbReference>
<name>A0ABP9QUX1_9RHOO</name>
<dbReference type="PROSITE" id="PS50977">
    <property type="entry name" value="HTH_TETR_2"/>
    <property type="match status" value="1"/>
</dbReference>
<dbReference type="SUPFAM" id="SSF48498">
    <property type="entry name" value="Tetracyclin repressor-like, C-terminal domain"/>
    <property type="match status" value="1"/>
</dbReference>
<comment type="caution">
    <text evidence="7">The sequence shown here is derived from an EMBL/GenBank/DDBJ whole genome shotgun (WGS) entry which is preliminary data.</text>
</comment>
<keyword evidence="1" id="KW-0678">Repressor</keyword>
<dbReference type="InterPro" id="IPR023772">
    <property type="entry name" value="DNA-bd_HTH_TetR-type_CS"/>
</dbReference>
<dbReference type="InterPro" id="IPR036271">
    <property type="entry name" value="Tet_transcr_reg_TetR-rel_C_sf"/>
</dbReference>
<dbReference type="Pfam" id="PF08361">
    <property type="entry name" value="TetR_C_2"/>
    <property type="match status" value="1"/>
</dbReference>
<dbReference type="PANTHER" id="PTHR30055">
    <property type="entry name" value="HTH-TYPE TRANSCRIPTIONAL REGULATOR RUTR"/>
    <property type="match status" value="1"/>
</dbReference>
<dbReference type="PRINTS" id="PR00455">
    <property type="entry name" value="HTHTETR"/>
</dbReference>
<evidence type="ECO:0000256" key="5">
    <source>
        <dbReference type="PROSITE-ProRule" id="PRU00335"/>
    </source>
</evidence>
<keyword evidence="2" id="KW-0805">Transcription regulation</keyword>
<evidence type="ECO:0000256" key="2">
    <source>
        <dbReference type="ARBA" id="ARBA00023015"/>
    </source>
</evidence>
<organism evidence="7 8">
    <name type="scientific">Viridibacterium curvum</name>
    <dbReference type="NCBI Taxonomy" id="1101404"/>
    <lineage>
        <taxon>Bacteria</taxon>
        <taxon>Pseudomonadati</taxon>
        <taxon>Pseudomonadota</taxon>
        <taxon>Betaproteobacteria</taxon>
        <taxon>Rhodocyclales</taxon>
        <taxon>Rhodocyclaceae</taxon>
        <taxon>Viridibacterium</taxon>
    </lineage>
</organism>
<dbReference type="InterPro" id="IPR050109">
    <property type="entry name" value="HTH-type_TetR-like_transc_reg"/>
</dbReference>
<gene>
    <name evidence="7" type="ORF">GCM10025770_27350</name>
</gene>
<dbReference type="Pfam" id="PF00440">
    <property type="entry name" value="TetR_N"/>
    <property type="match status" value="1"/>
</dbReference>
<sequence>MVRKTKEEAQATRCQLLDAAQRVFCERGVSHTSLHEIATAAGLTRGAVYWHFENKAALLAALWERVSLPIDALVEELEQKYADDPLGGIENKMLAVLRLISENQQAQEITSIVLTKCEYVEENDAVRQHFVDMREQCLDEVEAKFNAAIAKGQIPATTPTRTAALGLFSIFDGACFHWLMDPARYPLMPHAELLVRAYLKGLRQA</sequence>
<evidence type="ECO:0000256" key="3">
    <source>
        <dbReference type="ARBA" id="ARBA00023125"/>
    </source>
</evidence>